<evidence type="ECO:0000313" key="2">
    <source>
        <dbReference type="EMBL" id="CAK0801431.1"/>
    </source>
</evidence>
<gene>
    <name evidence="2" type="ORF">PCOR1329_LOCUS9301</name>
</gene>
<proteinExistence type="predicted"/>
<evidence type="ECO:0000313" key="3">
    <source>
        <dbReference type="Proteomes" id="UP001189429"/>
    </source>
</evidence>
<feature type="non-terminal residue" evidence="2">
    <location>
        <position position="1"/>
    </location>
</feature>
<name>A0ABN9QA50_9DINO</name>
<organism evidence="2 3">
    <name type="scientific">Prorocentrum cordatum</name>
    <dbReference type="NCBI Taxonomy" id="2364126"/>
    <lineage>
        <taxon>Eukaryota</taxon>
        <taxon>Sar</taxon>
        <taxon>Alveolata</taxon>
        <taxon>Dinophyceae</taxon>
        <taxon>Prorocentrales</taxon>
        <taxon>Prorocentraceae</taxon>
        <taxon>Prorocentrum</taxon>
    </lineage>
</organism>
<dbReference type="Proteomes" id="UP001189429">
    <property type="component" value="Unassembled WGS sequence"/>
</dbReference>
<feature type="region of interest" description="Disordered" evidence="1">
    <location>
        <begin position="1"/>
        <end position="44"/>
    </location>
</feature>
<sequence length="205" mass="22988">SVSELLSAQPRPKRTAMALTLGGDPVKPENSRISRRRVEDGEQPKIAKTAAGYNPANKSLMVLIMKMIMQLAQSRRTVEGILFDVIIAPQDMPEVTRMAEQGANYNEQALLNRQESIGKASYEKLKELKQRLGALNYEERMDIIKFTKLDRCFNQQQGRIALCLGGCRKEIIGALVQLGGELKSGRAPATHMEREMQEWLEAFPS</sequence>
<dbReference type="EMBL" id="CAUYUJ010002579">
    <property type="protein sequence ID" value="CAK0801431.1"/>
    <property type="molecule type" value="Genomic_DNA"/>
</dbReference>
<reference evidence="2" key="1">
    <citation type="submission" date="2023-10" db="EMBL/GenBank/DDBJ databases">
        <authorList>
            <person name="Chen Y."/>
            <person name="Shah S."/>
            <person name="Dougan E. K."/>
            <person name="Thang M."/>
            <person name="Chan C."/>
        </authorList>
    </citation>
    <scope>NUCLEOTIDE SEQUENCE [LARGE SCALE GENOMIC DNA]</scope>
</reference>
<accession>A0ABN9QA50</accession>
<comment type="caution">
    <text evidence="2">The sequence shown here is derived from an EMBL/GenBank/DDBJ whole genome shotgun (WGS) entry which is preliminary data.</text>
</comment>
<evidence type="ECO:0000256" key="1">
    <source>
        <dbReference type="SAM" id="MobiDB-lite"/>
    </source>
</evidence>
<protein>
    <submittedName>
        <fullName evidence="2">Uncharacterized protein</fullName>
    </submittedName>
</protein>
<feature type="compositionally biased region" description="Basic and acidic residues" evidence="1">
    <location>
        <begin position="26"/>
        <end position="44"/>
    </location>
</feature>
<keyword evidence="3" id="KW-1185">Reference proteome</keyword>